<proteinExistence type="predicted"/>
<protein>
    <recommendedName>
        <fullName evidence="3">Nuclear pore protein</fullName>
    </recommendedName>
</protein>
<organism evidence="1 2">
    <name type="scientific">Prorocentrum cordatum</name>
    <dbReference type="NCBI Taxonomy" id="2364126"/>
    <lineage>
        <taxon>Eukaryota</taxon>
        <taxon>Sar</taxon>
        <taxon>Alveolata</taxon>
        <taxon>Dinophyceae</taxon>
        <taxon>Prorocentrales</taxon>
        <taxon>Prorocentraceae</taxon>
        <taxon>Prorocentrum</taxon>
    </lineage>
</organism>
<dbReference type="EMBL" id="CAUYUJ010014537">
    <property type="protein sequence ID" value="CAK0842846.1"/>
    <property type="molecule type" value="Genomic_DNA"/>
</dbReference>
<comment type="caution">
    <text evidence="1">The sequence shown here is derived from an EMBL/GenBank/DDBJ whole genome shotgun (WGS) entry which is preliminary data.</text>
</comment>
<evidence type="ECO:0000313" key="2">
    <source>
        <dbReference type="Proteomes" id="UP001189429"/>
    </source>
</evidence>
<evidence type="ECO:0008006" key="3">
    <source>
        <dbReference type="Google" id="ProtNLM"/>
    </source>
</evidence>
<sequence>MLVHQAPGPTNWVKASQGNLNSAADLLDWLTRRRLLNCRTLATFFRGCLRWGALPAALARYYEWRELGLTHGGGAEESGSGGTAGGDFHFDYASLEYLVTLCLQLSRTKEAMRIYRDFERQVLLPAGPPGGGSTGLLRRSHAGVYARLQLALARTRMLSGQLPAARRALARVAK</sequence>
<dbReference type="Proteomes" id="UP001189429">
    <property type="component" value="Unassembled WGS sequence"/>
</dbReference>
<gene>
    <name evidence="1" type="ORF">PCOR1329_LOCUS37426</name>
</gene>
<feature type="non-terminal residue" evidence="1">
    <location>
        <position position="174"/>
    </location>
</feature>
<name>A0ABN9TB64_9DINO</name>
<keyword evidence="2" id="KW-1185">Reference proteome</keyword>
<reference evidence="1" key="1">
    <citation type="submission" date="2023-10" db="EMBL/GenBank/DDBJ databases">
        <authorList>
            <person name="Chen Y."/>
            <person name="Shah S."/>
            <person name="Dougan E. K."/>
            <person name="Thang M."/>
            <person name="Chan C."/>
        </authorList>
    </citation>
    <scope>NUCLEOTIDE SEQUENCE [LARGE SCALE GENOMIC DNA]</scope>
</reference>
<evidence type="ECO:0000313" key="1">
    <source>
        <dbReference type="EMBL" id="CAK0842846.1"/>
    </source>
</evidence>
<accession>A0ABN9TB64</accession>